<dbReference type="Pfam" id="PF05118">
    <property type="entry name" value="Asp_Arg_Hydrox"/>
    <property type="match status" value="1"/>
</dbReference>
<organism evidence="2 3">
    <name type="scientific">Streptomyces brasiliscabiei</name>
    <dbReference type="NCBI Taxonomy" id="2736302"/>
    <lineage>
        <taxon>Bacteria</taxon>
        <taxon>Bacillati</taxon>
        <taxon>Actinomycetota</taxon>
        <taxon>Actinomycetes</taxon>
        <taxon>Kitasatosporales</taxon>
        <taxon>Streptomycetaceae</taxon>
        <taxon>Streptomyces</taxon>
    </lineage>
</organism>
<evidence type="ECO:0000313" key="2">
    <source>
        <dbReference type="EMBL" id="MEI5608139.1"/>
    </source>
</evidence>
<gene>
    <name evidence="2" type="ORF">WB403_03115</name>
</gene>
<evidence type="ECO:0000259" key="1">
    <source>
        <dbReference type="Pfam" id="PF05118"/>
    </source>
</evidence>
<dbReference type="RefSeq" id="WP_336538225.1">
    <property type="nucleotide sequence ID" value="NZ_JBBAYL010000005.1"/>
</dbReference>
<name>A0ABU8G6X8_9ACTN</name>
<dbReference type="SUPFAM" id="SSF51197">
    <property type="entry name" value="Clavaminate synthase-like"/>
    <property type="match status" value="1"/>
</dbReference>
<dbReference type="Gene3D" id="2.60.120.330">
    <property type="entry name" value="B-lactam Antibiotic, Isopenicillin N Synthase, Chain"/>
    <property type="match status" value="1"/>
</dbReference>
<protein>
    <submittedName>
        <fullName evidence="2">Aspartyl/asparaginyl beta-hydroxylase domain-containing protein</fullName>
    </submittedName>
</protein>
<proteinExistence type="predicted"/>
<accession>A0ABU8G6X8</accession>
<sequence length="330" mass="36513">MTRTRDGIDDLPEAAVLRRSFDPEPLRRDLDILDERAWGAQRTVVDGGELTDEAEIDWRCLPLRSPAGDPARTDPGGPGTDGFADTPLLARAPHLAEVLDSLPTPLRCARLMSLAPGVEVPEHRDTPTGLLYGFVRLHVPIRTNPGAVLRIDGKEHRWRPGSLWYGDFGRPHSVVNTGDRARVHLVVDCAVTPALLDLFPEDFQRRVPLSDVAFARSEVPLRTFELTDFQCALTLPPSFLRLDEPVAEHPEPDLDARIVAEDGRLVLDLADGPRFGLVHVGGGEFLLQGWIEERGLYLGLAGDHPRVVLFSRRGRHRQSVERPARPAALA</sequence>
<dbReference type="Proteomes" id="UP001365781">
    <property type="component" value="Unassembled WGS sequence"/>
</dbReference>
<keyword evidence="3" id="KW-1185">Reference proteome</keyword>
<dbReference type="InterPro" id="IPR027443">
    <property type="entry name" value="IPNS-like_sf"/>
</dbReference>
<feature type="domain" description="Aspartyl/asparaginy/proline hydroxylase" evidence="1">
    <location>
        <begin position="83"/>
        <end position="189"/>
    </location>
</feature>
<dbReference type="EMBL" id="JBBAYM010000002">
    <property type="protein sequence ID" value="MEI5608139.1"/>
    <property type="molecule type" value="Genomic_DNA"/>
</dbReference>
<evidence type="ECO:0000313" key="3">
    <source>
        <dbReference type="Proteomes" id="UP001365781"/>
    </source>
</evidence>
<reference evidence="2 3" key="1">
    <citation type="submission" date="2024-03" db="EMBL/GenBank/DDBJ databases">
        <title>First Report of Pectobacterium brasiliscabiei causing potato scab in china.</title>
        <authorList>
            <person name="Handique U."/>
        </authorList>
    </citation>
    <scope>NUCLEOTIDE SEQUENCE [LARGE SCALE GENOMIC DNA]</scope>
    <source>
        <strain evidence="2 3">ZRIMU1503</strain>
    </source>
</reference>
<dbReference type="InterPro" id="IPR007803">
    <property type="entry name" value="Asp/Arg/Pro-Hydrxlase"/>
</dbReference>
<comment type="caution">
    <text evidence="2">The sequence shown here is derived from an EMBL/GenBank/DDBJ whole genome shotgun (WGS) entry which is preliminary data.</text>
</comment>